<feature type="region of interest" description="Disordered" evidence="1">
    <location>
        <begin position="137"/>
        <end position="194"/>
    </location>
</feature>
<dbReference type="PANTHER" id="PTHR14742:SF3">
    <property type="entry name" value="RIBONUCLEASE MRP PROTEIN SUBUNIT SNM1"/>
    <property type="match status" value="1"/>
</dbReference>
<dbReference type="EMBL" id="LK052904">
    <property type="protein sequence ID" value="CDR45713.1"/>
    <property type="molecule type" value="Genomic_DNA"/>
</dbReference>
<reference evidence="2" key="1">
    <citation type="journal article" date="2014" name="Genome Announc.">
        <title>Genome sequence of the yeast Cyberlindnera fabianii (Hansenula fabianii).</title>
        <authorList>
            <person name="Freel K.C."/>
            <person name="Sarilar V."/>
            <person name="Neuveglise C."/>
            <person name="Devillers H."/>
            <person name="Friedrich A."/>
            <person name="Schacherer J."/>
        </authorList>
    </citation>
    <scope>NUCLEOTIDE SEQUENCE</scope>
    <source>
        <strain evidence="2">YJS4271</strain>
    </source>
</reference>
<feature type="compositionally biased region" description="Basic and acidic residues" evidence="1">
    <location>
        <begin position="137"/>
        <end position="154"/>
    </location>
</feature>
<dbReference type="PANTHER" id="PTHR14742">
    <property type="entry name" value="RIBONUCLEASE P SUBUNIT P21"/>
    <property type="match status" value="1"/>
</dbReference>
<dbReference type="GO" id="GO:0005655">
    <property type="term" value="C:nucleolar ribonuclease P complex"/>
    <property type="evidence" value="ECO:0007669"/>
    <property type="project" value="TreeGrafter"/>
</dbReference>
<dbReference type="OrthoDB" id="4023582at2759"/>
<dbReference type="GO" id="GO:0008033">
    <property type="term" value="P:tRNA processing"/>
    <property type="evidence" value="ECO:0007669"/>
    <property type="project" value="TreeGrafter"/>
</dbReference>
<organism evidence="2">
    <name type="scientific">Cyberlindnera fabianii</name>
    <name type="common">Yeast</name>
    <name type="synonym">Hansenula fabianii</name>
    <dbReference type="NCBI Taxonomy" id="36022"/>
    <lineage>
        <taxon>Eukaryota</taxon>
        <taxon>Fungi</taxon>
        <taxon>Dikarya</taxon>
        <taxon>Ascomycota</taxon>
        <taxon>Saccharomycotina</taxon>
        <taxon>Saccharomycetes</taxon>
        <taxon>Phaffomycetales</taxon>
        <taxon>Phaffomycetaceae</taxon>
        <taxon>Cyberlindnera</taxon>
    </lineage>
</organism>
<dbReference type="Pfam" id="PF04032">
    <property type="entry name" value="Rpr2"/>
    <property type="match status" value="1"/>
</dbReference>
<gene>
    <name evidence="2" type="ORF">CYFA0S_19e02146g</name>
</gene>
<proteinExistence type="predicted"/>
<evidence type="ECO:0000256" key="1">
    <source>
        <dbReference type="SAM" id="MobiDB-lite"/>
    </source>
</evidence>
<name>A0A061B8L6_CYBFA</name>
<dbReference type="AlphaFoldDB" id="A0A061B8L6"/>
<evidence type="ECO:0000313" key="2">
    <source>
        <dbReference type="EMBL" id="CDR45713.1"/>
    </source>
</evidence>
<sequence>MENTNTKHLRHLYDLSHATPEVPELSSAYTLKMIKTFSKKGLTLPTQISQGTKFCSHCNACLISGFNMSMRIVYSKRKKNQKKNQKKQTNDWKPRSRVLRMTCFSCDGVTDHDVKVPNSPKDVEDYVPKKEKFVAEWKQESPMDKEKEKANKAKERAKKRKKNNLSNLLSGKKEAEAKEKQKSSLLSLDEFMKM</sequence>
<dbReference type="InterPro" id="IPR007175">
    <property type="entry name" value="Rpr2/Snm1/Rpp21"/>
</dbReference>
<protein>
    <submittedName>
        <fullName evidence="2">CYFA0S19e02146g1_1</fullName>
    </submittedName>
</protein>
<dbReference type="VEuPathDB" id="FungiDB:BON22_0938"/>
<feature type="compositionally biased region" description="Basic and acidic residues" evidence="1">
    <location>
        <begin position="171"/>
        <end position="182"/>
    </location>
</feature>
<accession>A0A061B8L6</accession>
<dbReference type="PhylomeDB" id="A0A061B8L6"/>